<feature type="transmembrane region" description="Helical" evidence="6">
    <location>
        <begin position="382"/>
        <end position="402"/>
    </location>
</feature>
<dbReference type="GO" id="GO:0022857">
    <property type="term" value="F:transmembrane transporter activity"/>
    <property type="evidence" value="ECO:0007669"/>
    <property type="project" value="InterPro"/>
</dbReference>
<feature type="transmembrane region" description="Helical" evidence="6">
    <location>
        <begin position="253"/>
        <end position="275"/>
    </location>
</feature>
<dbReference type="Pfam" id="PF07690">
    <property type="entry name" value="MFS_1"/>
    <property type="match status" value="1"/>
</dbReference>
<dbReference type="PRINTS" id="PR01035">
    <property type="entry name" value="TCRTETA"/>
</dbReference>
<dbReference type="AlphaFoldDB" id="A0A0P1F2G9"/>
<evidence type="ECO:0000259" key="7">
    <source>
        <dbReference type="PROSITE" id="PS50850"/>
    </source>
</evidence>
<evidence type="ECO:0000256" key="1">
    <source>
        <dbReference type="ARBA" id="ARBA00004141"/>
    </source>
</evidence>
<evidence type="ECO:0000256" key="5">
    <source>
        <dbReference type="ARBA" id="ARBA00023136"/>
    </source>
</evidence>
<name>A0A0P1F2G9_9RHOB</name>
<comment type="subcellular location">
    <subcellularLocation>
        <location evidence="1">Membrane</location>
        <topology evidence="1">Multi-pass membrane protein</topology>
    </subcellularLocation>
</comment>
<feature type="transmembrane region" description="Helical" evidence="6">
    <location>
        <begin position="107"/>
        <end position="128"/>
    </location>
</feature>
<dbReference type="InterPro" id="IPR011701">
    <property type="entry name" value="MFS"/>
</dbReference>
<dbReference type="CDD" id="cd17388">
    <property type="entry name" value="MFS_TetA"/>
    <property type="match status" value="1"/>
</dbReference>
<gene>
    <name evidence="8" type="primary">tetA</name>
    <name evidence="8" type="ORF">THS5294_03056</name>
</gene>
<feature type="domain" description="Major facilitator superfamily (MFS) profile" evidence="7">
    <location>
        <begin position="11"/>
        <end position="406"/>
    </location>
</feature>
<feature type="transmembrane region" description="Helical" evidence="6">
    <location>
        <begin position="12"/>
        <end position="33"/>
    </location>
</feature>
<dbReference type="InterPro" id="IPR001958">
    <property type="entry name" value="Tet-R_TetA/multi-R_MdtG-like"/>
</dbReference>
<dbReference type="PANTHER" id="PTHR23504:SF15">
    <property type="entry name" value="MAJOR FACILITATOR SUPERFAMILY (MFS) PROFILE DOMAIN-CONTAINING PROTEIN"/>
    <property type="match status" value="1"/>
</dbReference>
<evidence type="ECO:0000256" key="6">
    <source>
        <dbReference type="SAM" id="Phobius"/>
    </source>
</evidence>
<dbReference type="InterPro" id="IPR036259">
    <property type="entry name" value="MFS_trans_sf"/>
</dbReference>
<dbReference type="PANTHER" id="PTHR23504">
    <property type="entry name" value="MAJOR FACILITATOR SUPERFAMILY DOMAIN-CONTAINING PROTEIN 10"/>
    <property type="match status" value="1"/>
</dbReference>
<keyword evidence="4 6" id="KW-1133">Transmembrane helix</keyword>
<evidence type="ECO:0000256" key="2">
    <source>
        <dbReference type="ARBA" id="ARBA00022448"/>
    </source>
</evidence>
<feature type="transmembrane region" description="Helical" evidence="6">
    <location>
        <begin position="210"/>
        <end position="233"/>
    </location>
</feature>
<feature type="transmembrane region" description="Helical" evidence="6">
    <location>
        <begin position="82"/>
        <end position="101"/>
    </location>
</feature>
<dbReference type="SUPFAM" id="SSF103473">
    <property type="entry name" value="MFS general substrate transporter"/>
    <property type="match status" value="1"/>
</dbReference>
<organism evidence="8 9">
    <name type="scientific">Thalassobacter stenotrophicus</name>
    <dbReference type="NCBI Taxonomy" id="266809"/>
    <lineage>
        <taxon>Bacteria</taxon>
        <taxon>Pseudomonadati</taxon>
        <taxon>Pseudomonadota</taxon>
        <taxon>Alphaproteobacteria</taxon>
        <taxon>Rhodobacterales</taxon>
        <taxon>Roseobacteraceae</taxon>
        <taxon>Thalassobacter</taxon>
    </lineage>
</organism>
<dbReference type="PROSITE" id="PS50850">
    <property type="entry name" value="MFS"/>
    <property type="match status" value="1"/>
</dbReference>
<dbReference type="RefSeq" id="WP_058124385.1">
    <property type="nucleotide sequence ID" value="NZ_CYRX01000033.1"/>
</dbReference>
<evidence type="ECO:0000256" key="4">
    <source>
        <dbReference type="ARBA" id="ARBA00022989"/>
    </source>
</evidence>
<accession>A0A0P1F2G9</accession>
<dbReference type="eggNOG" id="COG2814">
    <property type="taxonomic scope" value="Bacteria"/>
</dbReference>
<dbReference type="GO" id="GO:0016020">
    <property type="term" value="C:membrane"/>
    <property type="evidence" value="ECO:0007669"/>
    <property type="project" value="UniProtKB-SubCell"/>
</dbReference>
<dbReference type="STRING" id="266809.PM03_00685"/>
<feature type="transmembrane region" description="Helical" evidence="6">
    <location>
        <begin position="168"/>
        <end position="189"/>
    </location>
</feature>
<keyword evidence="2" id="KW-0813">Transport</keyword>
<feature type="transmembrane region" description="Helical" evidence="6">
    <location>
        <begin position="140"/>
        <end position="162"/>
    </location>
</feature>
<feature type="transmembrane region" description="Helical" evidence="6">
    <location>
        <begin position="287"/>
        <end position="305"/>
    </location>
</feature>
<evidence type="ECO:0000256" key="3">
    <source>
        <dbReference type="ARBA" id="ARBA00022692"/>
    </source>
</evidence>
<evidence type="ECO:0000313" key="8">
    <source>
        <dbReference type="EMBL" id="CUH61744.1"/>
    </source>
</evidence>
<reference evidence="8 9" key="1">
    <citation type="submission" date="2015-09" db="EMBL/GenBank/DDBJ databases">
        <authorList>
            <consortium name="Swine Surveillance"/>
        </authorList>
    </citation>
    <scope>NUCLEOTIDE SEQUENCE [LARGE SCALE GENOMIC DNA]</scope>
    <source>
        <strain evidence="8 9">CECT 5294</strain>
    </source>
</reference>
<dbReference type="InterPro" id="IPR020846">
    <property type="entry name" value="MFS_dom"/>
</dbReference>
<protein>
    <submittedName>
        <fullName evidence="8">Tetracycline resistance protein, class C</fullName>
    </submittedName>
</protein>
<keyword evidence="3 6" id="KW-0812">Transmembrane</keyword>
<dbReference type="EMBL" id="CYRX01000033">
    <property type="protein sequence ID" value="CUH61744.1"/>
    <property type="molecule type" value="Genomic_DNA"/>
</dbReference>
<sequence>MTKPAASAKAPVYFILVTVVLDAMGIGLILPVMPDLLMEVGASDVAKAALWGGVLSAVYAVMQFLFSPTIGSLSDRFGRRPVLLISTAVLCLDYVIMALAGTLGWLLIGRIIGGIAAATHATAIAYMADISAPEKKSANFGLISACFGIGFILGPVLGGLLAELGPRAPFVAAAILAGANFLYGLLILPETVTDRTRRPFQIKRANPFGALKYVTAIPGVGILLACYFFYQIANMVYPAVWAYYTSAAFDWGPRMVGISLACYGISMALVQGGLIRVIIARLGEMRTVYVFLWYNAVMLSVITFIGSGWLLLALTPLSALGAVVAPALQSVMSQRAADNQQGELQGVMSSINAIGMIVAPLVFTQVFWRFTAPTTPVFLPGAPFMAAAVLMAVAGAIYAMGLRVSGPAGAR</sequence>
<feature type="transmembrane region" description="Helical" evidence="6">
    <location>
        <begin position="349"/>
        <end position="370"/>
    </location>
</feature>
<keyword evidence="5 6" id="KW-0472">Membrane</keyword>
<proteinExistence type="predicted"/>
<dbReference type="Gene3D" id="1.20.1250.20">
    <property type="entry name" value="MFS general substrate transporter like domains"/>
    <property type="match status" value="1"/>
</dbReference>
<evidence type="ECO:0000313" key="9">
    <source>
        <dbReference type="Proteomes" id="UP000051298"/>
    </source>
</evidence>
<dbReference type="Proteomes" id="UP000051298">
    <property type="component" value="Unassembled WGS sequence"/>
</dbReference>
<feature type="transmembrane region" description="Helical" evidence="6">
    <location>
        <begin position="48"/>
        <end position="70"/>
    </location>
</feature>